<reference evidence="1" key="1">
    <citation type="submission" date="2020-04" db="EMBL/GenBank/DDBJ databases">
        <authorList>
            <person name="Chiriac C."/>
            <person name="Salcher M."/>
            <person name="Ghai R."/>
            <person name="Kavagutti S V."/>
        </authorList>
    </citation>
    <scope>NUCLEOTIDE SEQUENCE</scope>
</reference>
<name>A0A6J5LZC1_9CAUD</name>
<organism evidence="1">
    <name type="scientific">uncultured Caudovirales phage</name>
    <dbReference type="NCBI Taxonomy" id="2100421"/>
    <lineage>
        <taxon>Viruses</taxon>
        <taxon>Duplodnaviria</taxon>
        <taxon>Heunggongvirae</taxon>
        <taxon>Uroviricota</taxon>
        <taxon>Caudoviricetes</taxon>
        <taxon>Peduoviridae</taxon>
        <taxon>Maltschvirus</taxon>
        <taxon>Maltschvirus maltsch</taxon>
    </lineage>
</organism>
<evidence type="ECO:0000313" key="1">
    <source>
        <dbReference type="EMBL" id="CAB4138553.1"/>
    </source>
</evidence>
<proteinExistence type="predicted"/>
<sequence length="73" mass="8707">MNKQENNKPETPYIIMCKGRDCPLTESCYRYTVDVSKCQSYFTESPFKDDRCEVYWGDDIQGIYETVQKFKNK</sequence>
<dbReference type="EMBL" id="LR796345">
    <property type="protein sequence ID" value="CAB4138553.1"/>
    <property type="molecule type" value="Genomic_DNA"/>
</dbReference>
<accession>A0A6J5LZC1</accession>
<gene>
    <name evidence="1" type="ORF">UFOVP331_113</name>
</gene>
<protein>
    <submittedName>
        <fullName evidence="1">Uncharacterized protein</fullName>
    </submittedName>
</protein>